<dbReference type="Proteomes" id="UP001341281">
    <property type="component" value="Chromosome 01"/>
</dbReference>
<gene>
    <name evidence="2" type="ORF">U9M48_002517</name>
</gene>
<dbReference type="AlphaFoldDB" id="A0AAQ3PJK3"/>
<feature type="compositionally biased region" description="Pro residues" evidence="1">
    <location>
        <begin position="66"/>
        <end position="80"/>
    </location>
</feature>
<name>A0AAQ3PJK3_PASNO</name>
<proteinExistence type="predicted"/>
<evidence type="ECO:0000256" key="1">
    <source>
        <dbReference type="SAM" id="MobiDB-lite"/>
    </source>
</evidence>
<organism evidence="2 3">
    <name type="scientific">Paspalum notatum var. saurae</name>
    <dbReference type="NCBI Taxonomy" id="547442"/>
    <lineage>
        <taxon>Eukaryota</taxon>
        <taxon>Viridiplantae</taxon>
        <taxon>Streptophyta</taxon>
        <taxon>Embryophyta</taxon>
        <taxon>Tracheophyta</taxon>
        <taxon>Spermatophyta</taxon>
        <taxon>Magnoliopsida</taxon>
        <taxon>Liliopsida</taxon>
        <taxon>Poales</taxon>
        <taxon>Poaceae</taxon>
        <taxon>PACMAD clade</taxon>
        <taxon>Panicoideae</taxon>
        <taxon>Andropogonodae</taxon>
        <taxon>Paspaleae</taxon>
        <taxon>Paspalinae</taxon>
        <taxon>Paspalum</taxon>
    </lineage>
</organism>
<evidence type="ECO:0000313" key="3">
    <source>
        <dbReference type="Proteomes" id="UP001341281"/>
    </source>
</evidence>
<dbReference type="EMBL" id="CP144745">
    <property type="protein sequence ID" value="WVZ51365.1"/>
    <property type="molecule type" value="Genomic_DNA"/>
</dbReference>
<evidence type="ECO:0000313" key="2">
    <source>
        <dbReference type="EMBL" id="WVZ51365.1"/>
    </source>
</evidence>
<accession>A0AAQ3PJK3</accession>
<reference evidence="2 3" key="1">
    <citation type="submission" date="2024-02" db="EMBL/GenBank/DDBJ databases">
        <title>High-quality chromosome-scale genome assembly of Pensacola bahiagrass (Paspalum notatum Flugge var. saurae).</title>
        <authorList>
            <person name="Vega J.M."/>
            <person name="Podio M."/>
            <person name="Orjuela J."/>
            <person name="Siena L.A."/>
            <person name="Pessino S.C."/>
            <person name="Combes M.C."/>
            <person name="Mariac C."/>
            <person name="Albertini E."/>
            <person name="Pupilli F."/>
            <person name="Ortiz J.P.A."/>
            <person name="Leblanc O."/>
        </authorList>
    </citation>
    <scope>NUCLEOTIDE SEQUENCE [LARGE SCALE GENOMIC DNA]</scope>
    <source>
        <strain evidence="2">R1</strain>
        <tissue evidence="2">Leaf</tissue>
    </source>
</reference>
<feature type="region of interest" description="Disordered" evidence="1">
    <location>
        <begin position="64"/>
        <end position="87"/>
    </location>
</feature>
<protein>
    <submittedName>
        <fullName evidence="2">Uncharacterized protein</fullName>
    </submittedName>
</protein>
<sequence length="345" mass="37965">MAWAARWGKEGQMAARRKRELQLLELDRSKSLGLMAKWSDPLSGSPTITDVWVWHRDPDVRGSFPTPAPCAPPSTAPPPASHKSYLPSPLPHPPPICLRLDPDLLPAAAISPPYPQSLLYHAVEPRHRRLLLIALVAARRRVLIPPPRPNAGSTITQAHEDALSGATRREYTKHLLLGGLAVLRITATGHRKTTITRVVLEEGTSDVFINLATLRDVLDKLMQGMVRILSKPFAWCNCANLNLGALDLIQWPRCTMTEIYRKPPAATGNLCKMVRAILPLAMTAAWLIPRWLRRHRAHAVWVLAQLHVHLMDAGTTCACVAEEAALTGSGITEESCRLVSGPPVD</sequence>
<keyword evidence="3" id="KW-1185">Reference proteome</keyword>